<dbReference type="Proteomes" id="UP000239480">
    <property type="component" value="Unassembled WGS sequence"/>
</dbReference>
<dbReference type="EMBL" id="PVTD01000002">
    <property type="protein sequence ID" value="PRY25123.1"/>
    <property type="molecule type" value="Genomic_DNA"/>
</dbReference>
<organism evidence="1 2">
    <name type="scientific">Aliiruegeria haliotis</name>
    <dbReference type="NCBI Taxonomy" id="1280846"/>
    <lineage>
        <taxon>Bacteria</taxon>
        <taxon>Pseudomonadati</taxon>
        <taxon>Pseudomonadota</taxon>
        <taxon>Alphaproteobacteria</taxon>
        <taxon>Rhodobacterales</taxon>
        <taxon>Roseobacteraceae</taxon>
        <taxon>Aliiruegeria</taxon>
    </lineage>
</organism>
<comment type="caution">
    <text evidence="1">The sequence shown here is derived from an EMBL/GenBank/DDBJ whole genome shotgun (WGS) entry which is preliminary data.</text>
</comment>
<protein>
    <submittedName>
        <fullName evidence="1">Uncharacterized protein</fullName>
    </submittedName>
</protein>
<dbReference type="AlphaFoldDB" id="A0A2T0RVP2"/>
<reference evidence="1 2" key="1">
    <citation type="submission" date="2018-03" db="EMBL/GenBank/DDBJ databases">
        <title>Genomic Encyclopedia of Archaeal and Bacterial Type Strains, Phase II (KMG-II): from individual species to whole genera.</title>
        <authorList>
            <person name="Goeker M."/>
        </authorList>
    </citation>
    <scope>NUCLEOTIDE SEQUENCE [LARGE SCALE GENOMIC DNA]</scope>
    <source>
        <strain evidence="1 2">DSM 29328</strain>
    </source>
</reference>
<evidence type="ECO:0000313" key="2">
    <source>
        <dbReference type="Proteomes" id="UP000239480"/>
    </source>
</evidence>
<proteinExistence type="predicted"/>
<gene>
    <name evidence="1" type="ORF">CLV78_102300</name>
</gene>
<accession>A0A2T0RVP2</accession>
<name>A0A2T0RVP2_9RHOB</name>
<keyword evidence="2" id="KW-1185">Reference proteome</keyword>
<evidence type="ECO:0000313" key="1">
    <source>
        <dbReference type="EMBL" id="PRY25123.1"/>
    </source>
</evidence>
<sequence length="111" mass="12034">MLARVRLSWGSGHPVSYRAQWPATWAQGGSDWPNFRGRADCSGTSCDTGMAGQMQCPDRFGNIPISVRCRMPIGYNWCCLGGPGFQNETVVAVNAAPSLENVGKTMRGRLP</sequence>